<keyword evidence="6 7" id="KW-0368">Histidine biosynthesis</keyword>
<evidence type="ECO:0000256" key="4">
    <source>
        <dbReference type="ARBA" id="ARBA00022679"/>
    </source>
</evidence>
<dbReference type="CDD" id="cd00609">
    <property type="entry name" value="AAT_like"/>
    <property type="match status" value="1"/>
</dbReference>
<evidence type="ECO:0000256" key="3">
    <source>
        <dbReference type="ARBA" id="ARBA00022576"/>
    </source>
</evidence>
<organism evidence="9 10">
    <name type="scientific">Perspicuibacillus lycopersici</name>
    <dbReference type="NCBI Taxonomy" id="1325689"/>
    <lineage>
        <taxon>Bacteria</taxon>
        <taxon>Bacillati</taxon>
        <taxon>Bacillota</taxon>
        <taxon>Bacilli</taxon>
        <taxon>Bacillales</taxon>
        <taxon>Bacillaceae</taxon>
        <taxon>Perspicuibacillus</taxon>
    </lineage>
</organism>
<dbReference type="SUPFAM" id="SSF53383">
    <property type="entry name" value="PLP-dependent transferases"/>
    <property type="match status" value="1"/>
</dbReference>
<evidence type="ECO:0000256" key="6">
    <source>
        <dbReference type="ARBA" id="ARBA00023102"/>
    </source>
</evidence>
<name>A0AAE3LML0_9BACI</name>
<dbReference type="Pfam" id="PF00155">
    <property type="entry name" value="Aminotran_1_2"/>
    <property type="match status" value="1"/>
</dbReference>
<gene>
    <name evidence="7 9" type="primary">hisC</name>
    <name evidence="9" type="ORF">OEV98_09040</name>
</gene>
<evidence type="ECO:0000256" key="2">
    <source>
        <dbReference type="ARBA" id="ARBA00011738"/>
    </source>
</evidence>
<evidence type="ECO:0000256" key="1">
    <source>
        <dbReference type="ARBA" id="ARBA00001933"/>
    </source>
</evidence>
<dbReference type="AlphaFoldDB" id="A0AAE3LML0"/>
<dbReference type="EMBL" id="JAOUSF010000003">
    <property type="protein sequence ID" value="MCU9613705.1"/>
    <property type="molecule type" value="Genomic_DNA"/>
</dbReference>
<comment type="similarity">
    <text evidence="7">Belongs to the class-II pyridoxal-phosphate-dependent aminotransferase family. Histidinol-phosphate aminotransferase subfamily.</text>
</comment>
<comment type="caution">
    <text evidence="9">The sequence shown here is derived from an EMBL/GenBank/DDBJ whole genome shotgun (WGS) entry which is preliminary data.</text>
</comment>
<keyword evidence="4 7" id="KW-0808">Transferase</keyword>
<feature type="modified residue" description="N6-(pyridoxal phosphate)lysine" evidence="7">
    <location>
        <position position="223"/>
    </location>
</feature>
<keyword evidence="5 7" id="KW-0663">Pyridoxal phosphate</keyword>
<protein>
    <recommendedName>
        <fullName evidence="7">Histidinol-phosphate aminotransferase</fullName>
        <ecNumber evidence="7">2.6.1.9</ecNumber>
    </recommendedName>
    <alternativeName>
        <fullName evidence="7">Imidazole acetol-phosphate transaminase</fullName>
    </alternativeName>
</protein>
<dbReference type="Proteomes" id="UP001209318">
    <property type="component" value="Unassembled WGS sequence"/>
</dbReference>
<comment type="subunit">
    <text evidence="2 7">Homodimer.</text>
</comment>
<evidence type="ECO:0000313" key="10">
    <source>
        <dbReference type="Proteomes" id="UP001209318"/>
    </source>
</evidence>
<keyword evidence="10" id="KW-1185">Reference proteome</keyword>
<dbReference type="PANTHER" id="PTHR43643">
    <property type="entry name" value="HISTIDINOL-PHOSPHATE AMINOTRANSFERASE 2"/>
    <property type="match status" value="1"/>
</dbReference>
<dbReference type="RefSeq" id="WP_263072943.1">
    <property type="nucleotide sequence ID" value="NZ_JAOUSF010000003.1"/>
</dbReference>
<proteinExistence type="inferred from homology"/>
<dbReference type="InterPro" id="IPR004839">
    <property type="entry name" value="Aminotransferase_I/II_large"/>
</dbReference>
<dbReference type="GO" id="GO:0030170">
    <property type="term" value="F:pyridoxal phosphate binding"/>
    <property type="evidence" value="ECO:0007669"/>
    <property type="project" value="InterPro"/>
</dbReference>
<evidence type="ECO:0000259" key="8">
    <source>
        <dbReference type="Pfam" id="PF00155"/>
    </source>
</evidence>
<dbReference type="HAMAP" id="MF_01023">
    <property type="entry name" value="HisC_aminotrans_2"/>
    <property type="match status" value="1"/>
</dbReference>
<evidence type="ECO:0000256" key="7">
    <source>
        <dbReference type="HAMAP-Rule" id="MF_01023"/>
    </source>
</evidence>
<dbReference type="PANTHER" id="PTHR43643:SF3">
    <property type="entry name" value="HISTIDINOL-PHOSPHATE AMINOTRANSFERASE"/>
    <property type="match status" value="1"/>
</dbReference>
<dbReference type="InterPro" id="IPR015421">
    <property type="entry name" value="PyrdxlP-dep_Trfase_major"/>
</dbReference>
<accession>A0AAE3LML0</accession>
<comment type="cofactor">
    <cofactor evidence="1 7">
        <name>pyridoxal 5'-phosphate</name>
        <dbReference type="ChEBI" id="CHEBI:597326"/>
    </cofactor>
</comment>
<evidence type="ECO:0000313" key="9">
    <source>
        <dbReference type="EMBL" id="MCU9613705.1"/>
    </source>
</evidence>
<sequence length="363" mass="41103">MKWKEQILNLHAYQPGKSIDAIKREYGLERIVKLASNENPYGCSNKVTEMLNNQTTSNALYPDGYAFDLRMSLATHFQVQPSELIFGNGSDELIQIINSALIKPGTNAVMATPTFSEYQQYTIINGGEAREILLTDKGEHNFTEMLNVIDENTAIVWICNPNNPSGVYMKEEELVAFLEKIPNDILVVIDEAYNEYVVANDYPNTLKLLKRFKNIIMLRTFSKIYGLASFRIGYGVADPSIIKTLEPIRSPFNTNTFAQKAALAALADQEFLEQCKRKNREELEKMYQFLENVGLSYYPTQGNFLLVDFQTDGDQIFQKLLQQGFIVRSGKSLGFPNSVRITIGQAEDMEALRKAIQLILTTV</sequence>
<dbReference type="InterPro" id="IPR015424">
    <property type="entry name" value="PyrdxlP-dep_Trfase"/>
</dbReference>
<comment type="pathway">
    <text evidence="7">Amino-acid biosynthesis; L-histidine biosynthesis; L-histidine from 5-phospho-alpha-D-ribose 1-diphosphate: step 7/9.</text>
</comment>
<dbReference type="InterPro" id="IPR005861">
    <property type="entry name" value="HisP_aminotrans"/>
</dbReference>
<dbReference type="InterPro" id="IPR050106">
    <property type="entry name" value="HistidinolP_aminotransfase"/>
</dbReference>
<dbReference type="Gene3D" id="3.90.1150.10">
    <property type="entry name" value="Aspartate Aminotransferase, domain 1"/>
    <property type="match status" value="1"/>
</dbReference>
<reference evidence="9" key="1">
    <citation type="submission" date="2022-10" db="EMBL/GenBank/DDBJ databases">
        <title>Description of Fervidibacillus gen. nov. in the family Fervidibacillaceae fam. nov. with two species, Fervidibacillus albus sp. nov., and Fervidibacillus halotolerans sp. nov., isolated from tidal flat sediments.</title>
        <authorList>
            <person name="Kwon K.K."/>
            <person name="Yang S.-H."/>
        </authorList>
    </citation>
    <scope>NUCLEOTIDE SEQUENCE</scope>
    <source>
        <strain evidence="9">JCM 19140</strain>
    </source>
</reference>
<dbReference type="GO" id="GO:0000105">
    <property type="term" value="P:L-histidine biosynthetic process"/>
    <property type="evidence" value="ECO:0007669"/>
    <property type="project" value="UniProtKB-UniRule"/>
</dbReference>
<dbReference type="Gene3D" id="3.40.640.10">
    <property type="entry name" value="Type I PLP-dependent aspartate aminotransferase-like (Major domain)"/>
    <property type="match status" value="1"/>
</dbReference>
<dbReference type="InterPro" id="IPR015422">
    <property type="entry name" value="PyrdxlP-dep_Trfase_small"/>
</dbReference>
<dbReference type="NCBIfam" id="TIGR01141">
    <property type="entry name" value="hisC"/>
    <property type="match status" value="1"/>
</dbReference>
<dbReference type="EC" id="2.6.1.9" evidence="7"/>
<keyword evidence="3 7" id="KW-0032">Aminotransferase</keyword>
<comment type="catalytic activity">
    <reaction evidence="7">
        <text>L-histidinol phosphate + 2-oxoglutarate = 3-(imidazol-4-yl)-2-oxopropyl phosphate + L-glutamate</text>
        <dbReference type="Rhea" id="RHEA:23744"/>
        <dbReference type="ChEBI" id="CHEBI:16810"/>
        <dbReference type="ChEBI" id="CHEBI:29985"/>
        <dbReference type="ChEBI" id="CHEBI:57766"/>
        <dbReference type="ChEBI" id="CHEBI:57980"/>
        <dbReference type="EC" id="2.6.1.9"/>
    </reaction>
</comment>
<dbReference type="GO" id="GO:0004400">
    <property type="term" value="F:histidinol-phosphate transaminase activity"/>
    <property type="evidence" value="ECO:0007669"/>
    <property type="project" value="UniProtKB-UniRule"/>
</dbReference>
<feature type="domain" description="Aminotransferase class I/classII large" evidence="8">
    <location>
        <begin position="31"/>
        <end position="356"/>
    </location>
</feature>
<keyword evidence="7" id="KW-0028">Amino-acid biosynthesis</keyword>
<evidence type="ECO:0000256" key="5">
    <source>
        <dbReference type="ARBA" id="ARBA00022898"/>
    </source>
</evidence>